<reference evidence="1 2" key="1">
    <citation type="journal article" date="2021" name="BMC Genomics">
        <title>Datura genome reveals duplications of psychoactive alkaloid biosynthetic genes and high mutation rate following tissue culture.</title>
        <authorList>
            <person name="Rajewski A."/>
            <person name="Carter-House D."/>
            <person name="Stajich J."/>
            <person name="Litt A."/>
        </authorList>
    </citation>
    <scope>NUCLEOTIDE SEQUENCE [LARGE SCALE GENOMIC DNA]</scope>
    <source>
        <strain evidence="1">AR-01</strain>
    </source>
</reference>
<dbReference type="Proteomes" id="UP000823775">
    <property type="component" value="Unassembled WGS sequence"/>
</dbReference>
<keyword evidence="2" id="KW-1185">Reference proteome</keyword>
<proteinExistence type="predicted"/>
<organism evidence="1 2">
    <name type="scientific">Datura stramonium</name>
    <name type="common">Jimsonweed</name>
    <name type="synonym">Common thornapple</name>
    <dbReference type="NCBI Taxonomy" id="4076"/>
    <lineage>
        <taxon>Eukaryota</taxon>
        <taxon>Viridiplantae</taxon>
        <taxon>Streptophyta</taxon>
        <taxon>Embryophyta</taxon>
        <taxon>Tracheophyta</taxon>
        <taxon>Spermatophyta</taxon>
        <taxon>Magnoliopsida</taxon>
        <taxon>eudicotyledons</taxon>
        <taxon>Gunneridae</taxon>
        <taxon>Pentapetalae</taxon>
        <taxon>asterids</taxon>
        <taxon>lamiids</taxon>
        <taxon>Solanales</taxon>
        <taxon>Solanaceae</taxon>
        <taxon>Solanoideae</taxon>
        <taxon>Datureae</taxon>
        <taxon>Datura</taxon>
    </lineage>
</organism>
<dbReference type="EMBL" id="JACEIK010008401">
    <property type="protein sequence ID" value="MCE3051335.1"/>
    <property type="molecule type" value="Genomic_DNA"/>
</dbReference>
<gene>
    <name evidence="1" type="ORF">HAX54_049532</name>
</gene>
<accession>A0ABS8WPE2</accession>
<protein>
    <submittedName>
        <fullName evidence="1">Uncharacterized protein</fullName>
    </submittedName>
</protein>
<comment type="caution">
    <text evidence="1">The sequence shown here is derived from an EMBL/GenBank/DDBJ whole genome shotgun (WGS) entry which is preliminary data.</text>
</comment>
<evidence type="ECO:0000313" key="1">
    <source>
        <dbReference type="EMBL" id="MCE3051335.1"/>
    </source>
</evidence>
<sequence>MQACNHYHQGILGFVGSQIKKVPGNQVTHTLRERGKGEKWKRFYFGGLLTRFLRGHQIEEEVMDYRPRYDQKGIDVTKTKDPKGIHGLVLSIGEFHAQIDNMLRMNGGTVEQLQQLNMDYPLSEDSRVLYRVGPRF</sequence>
<name>A0ABS8WPE2_DATST</name>
<evidence type="ECO:0000313" key="2">
    <source>
        <dbReference type="Proteomes" id="UP000823775"/>
    </source>
</evidence>